<feature type="region of interest" description="Disordered" evidence="1">
    <location>
        <begin position="34"/>
        <end position="77"/>
    </location>
</feature>
<sequence length="679" mass="75435">MKVDVLEFGESRSNEVVSLCEALGGGVGTEGFKFGHDALSRSGQRRTTSHMGKRHRRRPNERRAKMRRTCAASSGGDAPGDATIPLCREARRRRKLQDIRNSVRVSDTVSYLETHKWYAKRQKMINLWGHHLPQGARGKGLGISSFCKTLSDGVCVHDLSYFWSFRLTGTRDCLLRVLGASCSEGVLPSGADLAKGPKPFEQETTFHGAPEGGKPGGRALSPLLITWFCSTREGEDLYSPLLWVHCHTYDQVKSELEKAVRACTGPECKGTVSMECLESRIKRVEVRGSQSRKVVEESLGVPREKMNSLLEADPCLPKRSGWGKSESLNLLDPRLRAVLTKGDKFSHPEHLKSRMESLANTLRVDEGKVQLERFERKPMDEEAVGRLHRKANLMHDVHVALSETAAAAERNVGTSFPVVLIDKSTSKEATGGFSFLLPRRWTHALWMSLVRSNAVGVGLREWKWYTQICERCVFPDSYPDLGLDKSHSVDYATNARLRDADQSEQVSWEAISREASRGQGVGGEGMFVVRPVGTDPARDELARVHDPRCFVRALLLPARKGTMETGSRIYRATSKDIEAYRDEQSSSRRGSAEYDLGEDRPLLGRVTLGVLPKKCKGFTLAAEAFCHAEGLRESISEQQNLRTSFRKGRKGVLVMLLCKSGKGNPGVIRPAFATLVDTL</sequence>
<gene>
    <name evidence="3" type="ORF">A3770_01p03480</name>
</gene>
<proteinExistence type="predicted"/>
<keyword evidence="4" id="KW-1185">Reference proteome</keyword>
<reference evidence="3 4" key="1">
    <citation type="submission" date="2018-07" db="EMBL/GenBank/DDBJ databases">
        <title>The complete nuclear genome of the prasinophyte Chloropicon primus (CCMP1205).</title>
        <authorList>
            <person name="Pombert J.-F."/>
            <person name="Otis C."/>
            <person name="Turmel M."/>
            <person name="Lemieux C."/>
        </authorList>
    </citation>
    <scope>NUCLEOTIDE SEQUENCE [LARGE SCALE GENOMIC DNA]</scope>
    <source>
        <strain evidence="3 4">CCMP1205</strain>
    </source>
</reference>
<dbReference type="OrthoDB" id="442863at2759"/>
<accession>A0A5B8MEY2</accession>
<feature type="domain" description="Pop1 N-terminal" evidence="2">
    <location>
        <begin position="99"/>
        <end position="169"/>
    </location>
</feature>
<dbReference type="GO" id="GO:0000172">
    <property type="term" value="C:ribonuclease MRP complex"/>
    <property type="evidence" value="ECO:0007669"/>
    <property type="project" value="InterPro"/>
</dbReference>
<organism evidence="3 4">
    <name type="scientific">Chloropicon primus</name>
    <dbReference type="NCBI Taxonomy" id="1764295"/>
    <lineage>
        <taxon>Eukaryota</taxon>
        <taxon>Viridiplantae</taxon>
        <taxon>Chlorophyta</taxon>
        <taxon>Chloropicophyceae</taxon>
        <taxon>Chloropicales</taxon>
        <taxon>Chloropicaceae</taxon>
        <taxon>Chloropicon</taxon>
    </lineage>
</organism>
<dbReference type="PANTHER" id="PTHR22731">
    <property type="entry name" value="RIBONUCLEASES P/MRP PROTEIN SUBUNIT POP1"/>
    <property type="match status" value="1"/>
</dbReference>
<dbReference type="STRING" id="1764295.A0A5B8MEY2"/>
<dbReference type="PANTHER" id="PTHR22731:SF3">
    <property type="entry name" value="RIBONUCLEASES P_MRP PROTEIN SUBUNIT POP1"/>
    <property type="match status" value="1"/>
</dbReference>
<dbReference type="InterPro" id="IPR039182">
    <property type="entry name" value="Pop1"/>
</dbReference>
<evidence type="ECO:0000256" key="1">
    <source>
        <dbReference type="SAM" id="MobiDB-lite"/>
    </source>
</evidence>
<dbReference type="Proteomes" id="UP000316726">
    <property type="component" value="Chromosome 1"/>
</dbReference>
<feature type="compositionally biased region" description="Basic residues" evidence="1">
    <location>
        <begin position="43"/>
        <end position="68"/>
    </location>
</feature>
<name>A0A5B8MEY2_9CHLO</name>
<dbReference type="InterPro" id="IPR009723">
    <property type="entry name" value="Pop1_N"/>
</dbReference>
<dbReference type="AlphaFoldDB" id="A0A5B8MEY2"/>
<evidence type="ECO:0000313" key="4">
    <source>
        <dbReference type="Proteomes" id="UP000316726"/>
    </source>
</evidence>
<evidence type="ECO:0000259" key="2">
    <source>
        <dbReference type="Pfam" id="PF06978"/>
    </source>
</evidence>
<dbReference type="Pfam" id="PF06978">
    <property type="entry name" value="POP1_N"/>
    <property type="match status" value="1"/>
</dbReference>
<protein>
    <recommendedName>
        <fullName evidence="2">Pop1 N-terminal domain-containing protein</fullName>
    </recommendedName>
</protein>
<dbReference type="EMBL" id="CP031034">
    <property type="protein sequence ID" value="QDZ17830.1"/>
    <property type="molecule type" value="Genomic_DNA"/>
</dbReference>
<dbReference type="GO" id="GO:0001682">
    <property type="term" value="P:tRNA 5'-leader removal"/>
    <property type="evidence" value="ECO:0007669"/>
    <property type="project" value="InterPro"/>
</dbReference>
<evidence type="ECO:0000313" key="3">
    <source>
        <dbReference type="EMBL" id="QDZ17830.1"/>
    </source>
</evidence>
<dbReference type="GO" id="GO:0005655">
    <property type="term" value="C:nucleolar ribonuclease P complex"/>
    <property type="evidence" value="ECO:0007669"/>
    <property type="project" value="InterPro"/>
</dbReference>